<dbReference type="Proteomes" id="UP001174936">
    <property type="component" value="Unassembled WGS sequence"/>
</dbReference>
<accession>A0AA39YFX5</accession>
<evidence type="ECO:0000256" key="1">
    <source>
        <dbReference type="SAM" id="MobiDB-lite"/>
    </source>
</evidence>
<protein>
    <submittedName>
        <fullName evidence="2">Uncharacterized protein</fullName>
    </submittedName>
</protein>
<feature type="region of interest" description="Disordered" evidence="1">
    <location>
        <begin position="26"/>
        <end position="203"/>
    </location>
</feature>
<reference evidence="2" key="1">
    <citation type="submission" date="2023-06" db="EMBL/GenBank/DDBJ databases">
        <title>Genome-scale phylogeny and comparative genomics of the fungal order Sordariales.</title>
        <authorList>
            <consortium name="Lawrence Berkeley National Laboratory"/>
            <person name="Hensen N."/>
            <person name="Bonometti L."/>
            <person name="Westerberg I."/>
            <person name="Brannstrom I.O."/>
            <person name="Guillou S."/>
            <person name="Cros-Aarteil S."/>
            <person name="Calhoun S."/>
            <person name="Haridas S."/>
            <person name="Kuo A."/>
            <person name="Mondo S."/>
            <person name="Pangilinan J."/>
            <person name="Riley R."/>
            <person name="Labutti K."/>
            <person name="Andreopoulos B."/>
            <person name="Lipzen A."/>
            <person name="Chen C."/>
            <person name="Yanf M."/>
            <person name="Daum C."/>
            <person name="Ng V."/>
            <person name="Clum A."/>
            <person name="Steindorff A."/>
            <person name="Ohm R."/>
            <person name="Martin F."/>
            <person name="Silar P."/>
            <person name="Natvig D."/>
            <person name="Lalanne C."/>
            <person name="Gautier V."/>
            <person name="Ament-Velasquez S.L."/>
            <person name="Kruys A."/>
            <person name="Hutchinson M.I."/>
            <person name="Powell A.J."/>
            <person name="Barry K."/>
            <person name="Miller A.N."/>
            <person name="Grigoriev I.V."/>
            <person name="Debuchy R."/>
            <person name="Gladieux P."/>
            <person name="Thoren M.H."/>
            <person name="Johannesson H."/>
        </authorList>
    </citation>
    <scope>NUCLEOTIDE SEQUENCE</scope>
    <source>
        <strain evidence="2">SMH2532-1</strain>
    </source>
</reference>
<keyword evidence="3" id="KW-1185">Reference proteome</keyword>
<dbReference type="AlphaFoldDB" id="A0AA39YFX5"/>
<dbReference type="EMBL" id="JAULSV010000002">
    <property type="protein sequence ID" value="KAK0651654.1"/>
    <property type="molecule type" value="Genomic_DNA"/>
</dbReference>
<comment type="caution">
    <text evidence="2">The sequence shown here is derived from an EMBL/GenBank/DDBJ whole genome shotgun (WGS) entry which is preliminary data.</text>
</comment>
<evidence type="ECO:0000313" key="2">
    <source>
        <dbReference type="EMBL" id="KAK0651654.1"/>
    </source>
</evidence>
<organism evidence="2 3">
    <name type="scientific">Cercophora newfieldiana</name>
    <dbReference type="NCBI Taxonomy" id="92897"/>
    <lineage>
        <taxon>Eukaryota</taxon>
        <taxon>Fungi</taxon>
        <taxon>Dikarya</taxon>
        <taxon>Ascomycota</taxon>
        <taxon>Pezizomycotina</taxon>
        <taxon>Sordariomycetes</taxon>
        <taxon>Sordariomycetidae</taxon>
        <taxon>Sordariales</taxon>
        <taxon>Lasiosphaeriaceae</taxon>
        <taxon>Cercophora</taxon>
    </lineage>
</organism>
<sequence length="203" mass="21196">MASPSPEGPPAEDEFDEQAIAQFLGFSSFGAQEQNRPSKKRRFNSHADDAVVAGGASRPAGLPPKPPAPTASGANSLPLHARVVPSASSSNAPTKEKQPQAAPGNSDEINLSDTDDNLAPSKPLTSPHGTSTGTAVAAKPPTGAPNTLLSTSSNSQWYDNYYDRNSNENPWERLEKARGINPIGPWPSSQSNGLITAQTSKIG</sequence>
<name>A0AA39YFX5_9PEZI</name>
<feature type="compositionally biased region" description="Polar residues" evidence="1">
    <location>
        <begin position="187"/>
        <end position="203"/>
    </location>
</feature>
<evidence type="ECO:0000313" key="3">
    <source>
        <dbReference type="Proteomes" id="UP001174936"/>
    </source>
</evidence>
<feature type="compositionally biased region" description="Polar residues" evidence="1">
    <location>
        <begin position="123"/>
        <end position="134"/>
    </location>
</feature>
<gene>
    <name evidence="2" type="ORF">B0T16DRAFT_387050</name>
</gene>
<feature type="compositionally biased region" description="Polar residues" evidence="1">
    <location>
        <begin position="144"/>
        <end position="160"/>
    </location>
</feature>
<feature type="compositionally biased region" description="Basic and acidic residues" evidence="1">
    <location>
        <begin position="161"/>
        <end position="178"/>
    </location>
</feature>
<proteinExistence type="predicted"/>